<evidence type="ECO:0000313" key="2">
    <source>
        <dbReference type="Proteomes" id="UP000557739"/>
    </source>
</evidence>
<protein>
    <submittedName>
        <fullName evidence="1">Uncharacterized protein</fullName>
    </submittedName>
</protein>
<keyword evidence="2" id="KW-1185">Reference proteome</keyword>
<accession>A0A7W9EHX1</accession>
<dbReference type="AlphaFoldDB" id="A0A7W9EHX1"/>
<comment type="caution">
    <text evidence="1">The sequence shown here is derived from an EMBL/GenBank/DDBJ whole genome shotgun (WGS) entry which is preliminary data.</text>
</comment>
<name>A0A7W9EHX1_9SPHN</name>
<dbReference type="Proteomes" id="UP000557739">
    <property type="component" value="Unassembled WGS sequence"/>
</dbReference>
<dbReference type="RefSeq" id="WP_184027246.1">
    <property type="nucleotide sequence ID" value="NZ_JACIJJ010000002.1"/>
</dbReference>
<gene>
    <name evidence="1" type="ORF">FHR19_001849</name>
</gene>
<sequence length="121" mass="13383">MHQHNAAIAVMISLALSACTKPADVSRPLSEGADKNAKIEVKDTADGFTVDVRYSRYQFVPEAGPLLTACRSIATGRINEEAKRRGREILPLDEQQIRVSTGRNIVNARTSCRAFAEVRWK</sequence>
<evidence type="ECO:0000313" key="1">
    <source>
        <dbReference type="EMBL" id="MBB5698504.1"/>
    </source>
</evidence>
<dbReference type="EMBL" id="JACIJJ010000002">
    <property type="protein sequence ID" value="MBB5698504.1"/>
    <property type="molecule type" value="Genomic_DNA"/>
</dbReference>
<organism evidence="1 2">
    <name type="scientific">Sphingomonas yantingensis</name>
    <dbReference type="NCBI Taxonomy" id="1241761"/>
    <lineage>
        <taxon>Bacteria</taxon>
        <taxon>Pseudomonadati</taxon>
        <taxon>Pseudomonadota</taxon>
        <taxon>Alphaproteobacteria</taxon>
        <taxon>Sphingomonadales</taxon>
        <taxon>Sphingomonadaceae</taxon>
        <taxon>Sphingomonas</taxon>
    </lineage>
</organism>
<proteinExistence type="predicted"/>
<reference evidence="1 2" key="1">
    <citation type="submission" date="2020-08" db="EMBL/GenBank/DDBJ databases">
        <title>Genomic Encyclopedia of Type Strains, Phase IV (KMG-IV): sequencing the most valuable type-strain genomes for metagenomic binning, comparative biology and taxonomic classification.</title>
        <authorList>
            <person name="Goeker M."/>
        </authorList>
    </citation>
    <scope>NUCLEOTIDE SEQUENCE [LARGE SCALE GENOMIC DNA]</scope>
    <source>
        <strain evidence="1 2">DSM 27244</strain>
    </source>
</reference>